<dbReference type="InterPro" id="IPR006056">
    <property type="entry name" value="RidA"/>
</dbReference>
<evidence type="ECO:0000313" key="3">
    <source>
        <dbReference type="Proteomes" id="UP001501444"/>
    </source>
</evidence>
<dbReference type="InterPro" id="IPR006175">
    <property type="entry name" value="YjgF/YER057c/UK114"/>
</dbReference>
<dbReference type="Gene3D" id="3.30.1330.40">
    <property type="entry name" value="RutC-like"/>
    <property type="match status" value="1"/>
</dbReference>
<dbReference type="EMBL" id="BAAARV010000046">
    <property type="protein sequence ID" value="GAA2360166.1"/>
    <property type="molecule type" value="Genomic_DNA"/>
</dbReference>
<dbReference type="PANTHER" id="PTHR11803">
    <property type="entry name" value="2-IMINOBUTANOATE/2-IMINOPROPANOATE DEAMINASE RIDA"/>
    <property type="match status" value="1"/>
</dbReference>
<gene>
    <name evidence="2" type="ORF">GCM10010170_054910</name>
</gene>
<dbReference type="InterPro" id="IPR035959">
    <property type="entry name" value="RutC-like_sf"/>
</dbReference>
<name>A0ABP5TVL9_9ACTN</name>
<accession>A0ABP5TVL9</accession>
<evidence type="ECO:0000256" key="1">
    <source>
        <dbReference type="ARBA" id="ARBA00010552"/>
    </source>
</evidence>
<comment type="similarity">
    <text evidence="1">Belongs to the RutC family.</text>
</comment>
<dbReference type="RefSeq" id="WP_344615392.1">
    <property type="nucleotide sequence ID" value="NZ_BAAARV010000046.1"/>
</dbReference>
<proteinExistence type="inferred from homology"/>
<keyword evidence="3" id="KW-1185">Reference proteome</keyword>
<protein>
    <submittedName>
        <fullName evidence="2">RidA family protein</fullName>
    </submittedName>
</protein>
<sequence length="126" mass="12866">MVQQIRTDQAPAPAGAYSQGLLVNGLIFTAGMGPVDPATGEIVGRDVGEQTVQVLRNLDAVLGAGGSSLSRVVKVTVHLADLADFAAFDRAYGRLMSEPRPVRTTVGSTLAAGMLVEIDCVAAAGG</sequence>
<dbReference type="Proteomes" id="UP001501444">
    <property type="component" value="Unassembled WGS sequence"/>
</dbReference>
<dbReference type="CDD" id="cd00448">
    <property type="entry name" value="YjgF_YER057c_UK114_family"/>
    <property type="match status" value="1"/>
</dbReference>
<dbReference type="PANTHER" id="PTHR11803:SF39">
    <property type="entry name" value="2-IMINOBUTANOATE_2-IMINOPROPANOATE DEAMINASE"/>
    <property type="match status" value="1"/>
</dbReference>
<comment type="caution">
    <text evidence="2">The sequence shown here is derived from an EMBL/GenBank/DDBJ whole genome shotgun (WGS) entry which is preliminary data.</text>
</comment>
<evidence type="ECO:0000313" key="2">
    <source>
        <dbReference type="EMBL" id="GAA2360166.1"/>
    </source>
</evidence>
<dbReference type="NCBIfam" id="TIGR00004">
    <property type="entry name" value="Rid family detoxifying hydrolase"/>
    <property type="match status" value="1"/>
</dbReference>
<reference evidence="3" key="1">
    <citation type="journal article" date="2019" name="Int. J. Syst. Evol. Microbiol.">
        <title>The Global Catalogue of Microorganisms (GCM) 10K type strain sequencing project: providing services to taxonomists for standard genome sequencing and annotation.</title>
        <authorList>
            <consortium name="The Broad Institute Genomics Platform"/>
            <consortium name="The Broad Institute Genome Sequencing Center for Infectious Disease"/>
            <person name="Wu L."/>
            <person name="Ma J."/>
        </authorList>
    </citation>
    <scope>NUCLEOTIDE SEQUENCE [LARGE SCALE GENOMIC DNA]</scope>
    <source>
        <strain evidence="3">JCM 3272</strain>
    </source>
</reference>
<dbReference type="SUPFAM" id="SSF55298">
    <property type="entry name" value="YjgF-like"/>
    <property type="match status" value="1"/>
</dbReference>
<dbReference type="Pfam" id="PF01042">
    <property type="entry name" value="Ribonuc_L-PSP"/>
    <property type="match status" value="1"/>
</dbReference>
<organism evidence="2 3">
    <name type="scientific">Dactylosporangium salmoneum</name>
    <dbReference type="NCBI Taxonomy" id="53361"/>
    <lineage>
        <taxon>Bacteria</taxon>
        <taxon>Bacillati</taxon>
        <taxon>Actinomycetota</taxon>
        <taxon>Actinomycetes</taxon>
        <taxon>Micromonosporales</taxon>
        <taxon>Micromonosporaceae</taxon>
        <taxon>Dactylosporangium</taxon>
    </lineage>
</organism>